<dbReference type="EMBL" id="CAJNOK010002287">
    <property type="protein sequence ID" value="CAF0853287.1"/>
    <property type="molecule type" value="Genomic_DNA"/>
</dbReference>
<evidence type="ECO:0000313" key="2">
    <source>
        <dbReference type="EMBL" id="CAF0853287.1"/>
    </source>
</evidence>
<dbReference type="InterPro" id="IPR051560">
    <property type="entry name" value="MAM_domain-containing"/>
</dbReference>
<dbReference type="EMBL" id="CAJOBA010002287">
    <property type="protein sequence ID" value="CAF3638464.1"/>
    <property type="molecule type" value="Genomic_DNA"/>
</dbReference>
<dbReference type="PROSITE" id="PS50060">
    <property type="entry name" value="MAM_2"/>
    <property type="match status" value="6"/>
</dbReference>
<dbReference type="EMBL" id="CAJOBC010001722">
    <property type="protein sequence ID" value="CAF3695068.1"/>
    <property type="molecule type" value="Genomic_DNA"/>
</dbReference>
<dbReference type="OrthoDB" id="412155at2759"/>
<name>A0A814AJV1_9BILA</name>
<dbReference type="EMBL" id="CAJNOQ010001722">
    <property type="protein sequence ID" value="CAF0914638.1"/>
    <property type="molecule type" value="Genomic_DNA"/>
</dbReference>
<dbReference type="PANTHER" id="PTHR23282:SF101">
    <property type="entry name" value="MAM DOMAIN-CONTAINING PROTEIN"/>
    <property type="match status" value="1"/>
</dbReference>
<comment type="caution">
    <text evidence="3">The sequence shown here is derived from an EMBL/GenBank/DDBJ whole genome shotgun (WGS) entry which is preliminary data.</text>
</comment>
<keyword evidence="6" id="KW-1185">Reference proteome</keyword>
<dbReference type="PANTHER" id="PTHR23282">
    <property type="entry name" value="APICAL ENDOSOMAL GLYCOPROTEIN PRECURSOR"/>
    <property type="match status" value="1"/>
</dbReference>
<evidence type="ECO:0000313" key="6">
    <source>
        <dbReference type="Proteomes" id="UP000663829"/>
    </source>
</evidence>
<dbReference type="Proteomes" id="UP000663829">
    <property type="component" value="Unassembled WGS sequence"/>
</dbReference>
<organism evidence="3 6">
    <name type="scientific">Didymodactylos carnosus</name>
    <dbReference type="NCBI Taxonomy" id="1234261"/>
    <lineage>
        <taxon>Eukaryota</taxon>
        <taxon>Metazoa</taxon>
        <taxon>Spiralia</taxon>
        <taxon>Gnathifera</taxon>
        <taxon>Rotifera</taxon>
        <taxon>Eurotatoria</taxon>
        <taxon>Bdelloidea</taxon>
        <taxon>Philodinida</taxon>
        <taxon>Philodinidae</taxon>
        <taxon>Didymodactylos</taxon>
    </lineage>
</organism>
<feature type="domain" description="MAM" evidence="1">
    <location>
        <begin position="363"/>
        <end position="529"/>
    </location>
</feature>
<dbReference type="InterPro" id="IPR000998">
    <property type="entry name" value="MAM_dom"/>
</dbReference>
<dbReference type="InterPro" id="IPR013320">
    <property type="entry name" value="ConA-like_dom_sf"/>
</dbReference>
<feature type="domain" description="MAM" evidence="1">
    <location>
        <begin position="561"/>
        <end position="729"/>
    </location>
</feature>
<dbReference type="Proteomes" id="UP000682733">
    <property type="component" value="Unassembled WGS sequence"/>
</dbReference>
<sequence>MQLFLIDENSHTQTVRLLSTKVVADYDCTFEQDMCGWTQGQNTSLDWFREQPASNPLAGITGPLADHTYANTTGYYAASKLPLSVIRLDAIHISALVSPRLPNNISNSICAQWWYMMVGTQKTVLSLNLISNENLTSKQSVWIKAGDQGRHWQHGQVQIVPGNNITRVIYEVVADSLSDVSLDDLELIDGPCIRPVYSMNCTFEEKHICGYSSDPSGQLAWIRDRGSTVTLFTGPNHTLGTAQGYFMYIDASSSQKPGDKGRLVSIIEQPVNGRCLEFWYHMYGKNIGQLNVYITTNASGNYVRTLLWSRGANVGNVWRKAHISTENINPFRVVFEGVIGNGYEGDIAIDDIARLAKSCKEPNNCDYEDVTFCAWENVQKTDQFDWEITNGSSSSTLSSGPLFDHTVGTGDGSYAFIDTSQTRKINDTAILISQSITDTGSNGLCMKFFYHMYGVGIGVLTVYLQKEGYQPMSIWTLSGEQEDNWLQGKVGFVMNSEHSIIIEAKVTSESGDGNIGIDDISITNGYCPTFPAYATPADALTTATPAITTMMTTPPCLSNAFDCDFENDTCSSWQLTYESELSWTRIQAIEASQEDADNSIYDHTGNNINGYYLLLKSNKTKPFPNNSVSTQYRSLTMNNNRQCLEFWYFMYGSHVGILSVLISSGLLSQLRWTATGGKGYEWYHAQVNLQSSLLNSTQFNVDIEGIWSADNHGSIAIDDIILLNGTCKTSPDQCDFDSDNSICGFQYSSTGQFNWIRSLASVVNSNVDHSTQTTAGYYMLAEGKNRNVNDRALLLTPRQDRTTGSCLQFWYFEHALTQQLKLNIVLSPQSSLLWSHAGSSSNRWLYAEINIHSPSQSWQAVFVAEVLTQNLNASVAIDDVSITRGSCPKVGDCTFEIDLCGWINDDVDVEMDWLVGNGVHSWGTGPLFDHTTNIAEGKYLMIETSAPTKPGDRARLKSVVFDGTNGEARCFRFWYHMYGDSIATLNIYLFNASYNRIWSLSGNRGNNWYEGQVSYVSLVPHQILVEGITGRDYTVRIY</sequence>
<dbReference type="SMART" id="SM00137">
    <property type="entry name" value="MAM"/>
    <property type="match status" value="6"/>
</dbReference>
<dbReference type="Proteomes" id="UP000677228">
    <property type="component" value="Unassembled WGS sequence"/>
</dbReference>
<dbReference type="CDD" id="cd06263">
    <property type="entry name" value="MAM"/>
    <property type="match status" value="5"/>
</dbReference>
<feature type="domain" description="MAM" evidence="1">
    <location>
        <begin position="199"/>
        <end position="361"/>
    </location>
</feature>
<evidence type="ECO:0000313" key="5">
    <source>
        <dbReference type="EMBL" id="CAF3695068.1"/>
    </source>
</evidence>
<dbReference type="AlphaFoldDB" id="A0A814AJV1"/>
<feature type="domain" description="MAM" evidence="1">
    <location>
        <begin position="26"/>
        <end position="194"/>
    </location>
</feature>
<evidence type="ECO:0000313" key="3">
    <source>
        <dbReference type="EMBL" id="CAF0914638.1"/>
    </source>
</evidence>
<reference evidence="3" key="1">
    <citation type="submission" date="2021-02" db="EMBL/GenBank/DDBJ databases">
        <authorList>
            <person name="Nowell W R."/>
        </authorList>
    </citation>
    <scope>NUCLEOTIDE SEQUENCE</scope>
</reference>
<dbReference type="Gene3D" id="2.60.120.200">
    <property type="match status" value="6"/>
</dbReference>
<dbReference type="SUPFAM" id="SSF49899">
    <property type="entry name" value="Concanavalin A-like lectins/glucanases"/>
    <property type="match status" value="6"/>
</dbReference>
<proteinExistence type="predicted"/>
<gene>
    <name evidence="3" type="ORF">GPM918_LOCUS9329</name>
    <name evidence="2" type="ORF">OVA965_LOCUS7257</name>
    <name evidence="5" type="ORF">SRO942_LOCUS9330</name>
    <name evidence="4" type="ORF">TMI583_LOCUS7253</name>
</gene>
<dbReference type="Pfam" id="PF00629">
    <property type="entry name" value="MAM"/>
    <property type="match status" value="6"/>
</dbReference>
<evidence type="ECO:0000313" key="4">
    <source>
        <dbReference type="EMBL" id="CAF3638464.1"/>
    </source>
</evidence>
<feature type="domain" description="MAM" evidence="1">
    <location>
        <begin position="732"/>
        <end position="889"/>
    </location>
</feature>
<dbReference type="GO" id="GO:0016020">
    <property type="term" value="C:membrane"/>
    <property type="evidence" value="ECO:0007669"/>
    <property type="project" value="InterPro"/>
</dbReference>
<protein>
    <recommendedName>
        <fullName evidence="1">MAM domain-containing protein</fullName>
    </recommendedName>
</protein>
<feature type="domain" description="MAM" evidence="1">
    <location>
        <begin position="891"/>
        <end position="1038"/>
    </location>
</feature>
<evidence type="ECO:0000259" key="1">
    <source>
        <dbReference type="PROSITE" id="PS50060"/>
    </source>
</evidence>
<accession>A0A814AJV1</accession>
<dbReference type="Proteomes" id="UP000681722">
    <property type="component" value="Unassembled WGS sequence"/>
</dbReference>